<dbReference type="AlphaFoldDB" id="A0AAN0VI99"/>
<proteinExistence type="predicted"/>
<protein>
    <submittedName>
        <fullName evidence="1">Uncharacterized protein</fullName>
    </submittedName>
</protein>
<accession>A0AAN0VI99</accession>
<dbReference type="KEGG" id="ptp:RCA23_c12400"/>
<gene>
    <name evidence="1" type="ORF">RCA23_c12400</name>
</gene>
<keyword evidence="2" id="KW-1185">Reference proteome</keyword>
<sequence length="150" mass="17804">MSTNFEPTMRIKISQLQSICAKYNELELIMLNHQIDKSTQKDDGGCPIAIDQKDYAIQSYFKKDLVYPYREFKNESSNFITLNCLKDHSTESDYYVNYFRMAGVDPYHIVRIIQYETEIVINDEYTIDDYLRYEHFGIDYSKSHPFCAEL</sequence>
<evidence type="ECO:0000313" key="1">
    <source>
        <dbReference type="EMBL" id="AII86787.1"/>
    </source>
</evidence>
<organism evidence="1 2">
    <name type="scientific">Planktomarina temperata RCA23</name>
    <dbReference type="NCBI Taxonomy" id="666509"/>
    <lineage>
        <taxon>Bacteria</taxon>
        <taxon>Pseudomonadati</taxon>
        <taxon>Pseudomonadota</taxon>
        <taxon>Alphaproteobacteria</taxon>
        <taxon>Rhodobacterales</taxon>
        <taxon>Paracoccaceae</taxon>
        <taxon>Planktomarina</taxon>
    </lineage>
</organism>
<reference evidence="1 2" key="1">
    <citation type="journal article" date="2014" name="ISME J.">
        <title>Adaptation of an abundant Roseobacter RCA organism to pelagic systems revealed by genomic and transcriptomic analyses.</title>
        <authorList>
            <person name="Voget S."/>
            <person name="Wemheuer B."/>
            <person name="Brinkhoff T."/>
            <person name="Vollmers J."/>
            <person name="Dietrich S."/>
            <person name="Giebel H.A."/>
            <person name="Beardsley C."/>
            <person name="Sardemann C."/>
            <person name="Bakenhus I."/>
            <person name="Billerbeck S."/>
            <person name="Daniel R."/>
            <person name="Simon M."/>
        </authorList>
    </citation>
    <scope>NUCLEOTIDE SEQUENCE [LARGE SCALE GENOMIC DNA]</scope>
    <source>
        <strain evidence="1 2">RCA23</strain>
    </source>
</reference>
<dbReference type="EMBL" id="CP003984">
    <property type="protein sequence ID" value="AII86787.1"/>
    <property type="molecule type" value="Genomic_DNA"/>
</dbReference>
<dbReference type="RefSeq" id="WP_169701353.1">
    <property type="nucleotide sequence ID" value="NZ_CP003984.1"/>
</dbReference>
<dbReference type="Proteomes" id="UP000028680">
    <property type="component" value="Chromosome"/>
</dbReference>
<name>A0AAN0VI99_9RHOB</name>
<evidence type="ECO:0000313" key="2">
    <source>
        <dbReference type="Proteomes" id="UP000028680"/>
    </source>
</evidence>